<evidence type="ECO:0000313" key="1">
    <source>
        <dbReference type="EMBL" id="VAX10110.1"/>
    </source>
</evidence>
<dbReference type="InterPro" id="IPR016631">
    <property type="entry name" value="Regulatory_RpfE"/>
</dbReference>
<protein>
    <recommendedName>
        <fullName evidence="2">Regulatory protein, RpfE type</fullName>
    </recommendedName>
</protein>
<proteinExistence type="predicted"/>
<reference evidence="1" key="1">
    <citation type="submission" date="2018-06" db="EMBL/GenBank/DDBJ databases">
        <authorList>
            <person name="Zhirakovskaya E."/>
        </authorList>
    </citation>
    <scope>NUCLEOTIDE SEQUENCE</scope>
</reference>
<accession>A0A3B1BHU9</accession>
<evidence type="ECO:0008006" key="2">
    <source>
        <dbReference type="Google" id="ProtNLM"/>
    </source>
</evidence>
<dbReference type="AlphaFoldDB" id="A0A3B1BHU9"/>
<dbReference type="PIRSF" id="PIRSF015283">
    <property type="entry name" value="Regulatory_RpfE"/>
    <property type="match status" value="1"/>
</dbReference>
<gene>
    <name evidence="1" type="ORF">MNBD_GAMMA26-1291</name>
</gene>
<dbReference type="EMBL" id="UOFX01000063">
    <property type="protein sequence ID" value="VAX10110.1"/>
    <property type="molecule type" value="Genomic_DNA"/>
</dbReference>
<name>A0A3B1BHU9_9ZZZZ</name>
<sequence length="320" mass="35825">MPGLKELGLQPHAPVLETFLARANVTDTGDADLESTLFTLFDVPAEQGMDLPSASICRLADGGEMDDAFWLHADPVYLKPAGDKVLLFDAGMLDIRQSDAAELALIFNRHFAQDGWLLEALSHNRWYLRLPAAPAITTRSLIDAIGRNIEQFMPAGAEASKWRSALNEVQMLFHSADVNRQRELEHLLPVNSVWFSGGGRLPEVPGNTFDRVLSDTPLALGLARLAEITSAPLSLDTLLEVRSGEQVVVYHQILRSVLDADPQGWVDAVERFAAWGETMQKMLQKKQIDVLRLYPCDGRVYQVDRNRLRRFWVSRRPISQ</sequence>
<organism evidence="1">
    <name type="scientific">hydrothermal vent metagenome</name>
    <dbReference type="NCBI Taxonomy" id="652676"/>
    <lineage>
        <taxon>unclassified sequences</taxon>
        <taxon>metagenomes</taxon>
        <taxon>ecological metagenomes</taxon>
    </lineage>
</organism>